<dbReference type="WBParaSite" id="GPLIN_001575300">
    <property type="protein sequence ID" value="GPLIN_001575300"/>
    <property type="gene ID" value="GPLIN_001575300"/>
</dbReference>
<name>A0A183CS95_GLOPA</name>
<accession>A0A183CS95</accession>
<reference evidence="3" key="3">
    <citation type="submission" date="2016-06" db="UniProtKB">
        <authorList>
            <consortium name="WormBaseParasite"/>
        </authorList>
    </citation>
    <scope>IDENTIFICATION</scope>
</reference>
<keyword evidence="2" id="KW-1185">Reference proteome</keyword>
<feature type="domain" description="Intermembrane lipid transfer protein VPS13-like C-terminal" evidence="1">
    <location>
        <begin position="3"/>
        <end position="68"/>
    </location>
</feature>
<dbReference type="AlphaFoldDB" id="A0A183CS95"/>
<reference evidence="2" key="2">
    <citation type="submission" date="2014-05" db="EMBL/GenBank/DDBJ databases">
        <title>The genome and life-stage specific transcriptomes of Globodera pallida elucidate key aspects of plant parasitism by a cyst nematode.</title>
        <authorList>
            <person name="Cotton J.A."/>
            <person name="Lilley C.J."/>
            <person name="Jones L.M."/>
            <person name="Kikuchi T."/>
            <person name="Reid A.J."/>
            <person name="Thorpe P."/>
            <person name="Tsai I.J."/>
            <person name="Beasley H."/>
            <person name="Blok V."/>
            <person name="Cock P.J.A."/>
            <person name="Van den Akker S.E."/>
            <person name="Holroyd N."/>
            <person name="Hunt M."/>
            <person name="Mantelin S."/>
            <person name="Naghra H."/>
            <person name="Pain A."/>
            <person name="Palomares-Rius J.E."/>
            <person name="Zarowiecki M."/>
            <person name="Berriman M."/>
            <person name="Jones J.T."/>
            <person name="Urwin P.E."/>
        </authorList>
    </citation>
    <scope>NUCLEOTIDE SEQUENCE [LARGE SCALE GENOMIC DNA]</scope>
    <source>
        <strain evidence="2">Lindley</strain>
    </source>
</reference>
<dbReference type="InterPro" id="IPR056748">
    <property type="entry name" value="VPS13-like_C"/>
</dbReference>
<dbReference type="Pfam" id="PF25037">
    <property type="entry name" value="VPS13_C"/>
    <property type="match status" value="1"/>
</dbReference>
<protein>
    <submittedName>
        <fullName evidence="3">Creatinase_N domain-containing protein</fullName>
    </submittedName>
</protein>
<proteinExistence type="predicted"/>
<reference evidence="2" key="1">
    <citation type="submission" date="2013-12" db="EMBL/GenBank/DDBJ databases">
        <authorList>
            <person name="Aslett M."/>
        </authorList>
    </citation>
    <scope>NUCLEOTIDE SEQUENCE [LARGE SCALE GENOMIC DNA]</scope>
    <source>
        <strain evidence="2">Lindley</strain>
    </source>
</reference>
<sequence length="112" mass="12923">ETERGEADADYFLIFGAITKHLVIIVTDKHVIVSRKHKLTENWSADWRPGYAELKRPVRVDTDGKFKEERRLFSLFSKCAGANVKLVKFSAEDIAQRVFDHMLRAWKSGAEE</sequence>
<organism evidence="2 3">
    <name type="scientific">Globodera pallida</name>
    <name type="common">Potato cyst nematode worm</name>
    <name type="synonym">Heterodera pallida</name>
    <dbReference type="NCBI Taxonomy" id="36090"/>
    <lineage>
        <taxon>Eukaryota</taxon>
        <taxon>Metazoa</taxon>
        <taxon>Ecdysozoa</taxon>
        <taxon>Nematoda</taxon>
        <taxon>Chromadorea</taxon>
        <taxon>Rhabditida</taxon>
        <taxon>Tylenchina</taxon>
        <taxon>Tylenchomorpha</taxon>
        <taxon>Tylenchoidea</taxon>
        <taxon>Heteroderidae</taxon>
        <taxon>Heteroderinae</taxon>
        <taxon>Globodera</taxon>
    </lineage>
</organism>
<evidence type="ECO:0000313" key="3">
    <source>
        <dbReference type="WBParaSite" id="GPLIN_001575300"/>
    </source>
</evidence>
<evidence type="ECO:0000259" key="1">
    <source>
        <dbReference type="Pfam" id="PF25037"/>
    </source>
</evidence>
<dbReference type="Proteomes" id="UP000050741">
    <property type="component" value="Unassembled WGS sequence"/>
</dbReference>
<evidence type="ECO:0000313" key="2">
    <source>
        <dbReference type="Proteomes" id="UP000050741"/>
    </source>
</evidence>